<dbReference type="AlphaFoldDB" id="A0A8S9PQU4"/>
<evidence type="ECO:0000256" key="1">
    <source>
        <dbReference type="SAM" id="MobiDB-lite"/>
    </source>
</evidence>
<sequence>MTSAPPPNSGGTDPATKKNQEGLLREKGGVITGGDTDNEGNRSESYIVCWCSSGEESFEKIQRRHYESGRST</sequence>
<name>A0A8S9PQU4_BRACR</name>
<dbReference type="Proteomes" id="UP000712600">
    <property type="component" value="Unassembled WGS sequence"/>
</dbReference>
<reference evidence="2" key="1">
    <citation type="submission" date="2019-12" db="EMBL/GenBank/DDBJ databases">
        <title>Genome sequencing and annotation of Brassica cretica.</title>
        <authorList>
            <person name="Studholme D.J."/>
            <person name="Sarris P."/>
        </authorList>
    </citation>
    <scope>NUCLEOTIDE SEQUENCE</scope>
    <source>
        <strain evidence="2">PFS-109/04</strain>
        <tissue evidence="2">Leaf</tissue>
    </source>
</reference>
<proteinExistence type="predicted"/>
<gene>
    <name evidence="2" type="ORF">F2Q69_00048959</name>
</gene>
<accession>A0A8S9PQU4</accession>
<feature type="compositionally biased region" description="Basic and acidic residues" evidence="1">
    <location>
        <begin position="15"/>
        <end position="28"/>
    </location>
</feature>
<evidence type="ECO:0000313" key="2">
    <source>
        <dbReference type="EMBL" id="KAF3526193.1"/>
    </source>
</evidence>
<evidence type="ECO:0000313" key="3">
    <source>
        <dbReference type="Proteomes" id="UP000712600"/>
    </source>
</evidence>
<protein>
    <submittedName>
        <fullName evidence="2">Uncharacterized protein</fullName>
    </submittedName>
</protein>
<organism evidence="2 3">
    <name type="scientific">Brassica cretica</name>
    <name type="common">Mustard</name>
    <dbReference type="NCBI Taxonomy" id="69181"/>
    <lineage>
        <taxon>Eukaryota</taxon>
        <taxon>Viridiplantae</taxon>
        <taxon>Streptophyta</taxon>
        <taxon>Embryophyta</taxon>
        <taxon>Tracheophyta</taxon>
        <taxon>Spermatophyta</taxon>
        <taxon>Magnoliopsida</taxon>
        <taxon>eudicotyledons</taxon>
        <taxon>Gunneridae</taxon>
        <taxon>Pentapetalae</taxon>
        <taxon>rosids</taxon>
        <taxon>malvids</taxon>
        <taxon>Brassicales</taxon>
        <taxon>Brassicaceae</taxon>
        <taxon>Brassiceae</taxon>
        <taxon>Brassica</taxon>
    </lineage>
</organism>
<comment type="caution">
    <text evidence="2">The sequence shown here is derived from an EMBL/GenBank/DDBJ whole genome shotgun (WGS) entry which is preliminary data.</text>
</comment>
<feature type="region of interest" description="Disordered" evidence="1">
    <location>
        <begin position="1"/>
        <end position="43"/>
    </location>
</feature>
<dbReference type="EMBL" id="QGKX02001347">
    <property type="protein sequence ID" value="KAF3526193.1"/>
    <property type="molecule type" value="Genomic_DNA"/>
</dbReference>